<proteinExistence type="predicted"/>
<protein>
    <submittedName>
        <fullName evidence="2">Competence protein ComGF</fullName>
    </submittedName>
</protein>
<sequence length="131" mass="14856">MLECLVALLSISMSVLVVQAMTELIAQDFKLMARSDEKNWQNFSNLLRRELETAEFVSVSDGYLHVKTGSDQLRYGWKSGSDDFRKSNENGQGFQPMIFGLSSAEISNDGRIVSIHLTFVKGGERVFFYKF</sequence>
<dbReference type="Pfam" id="PF15980">
    <property type="entry name" value="ComGF"/>
    <property type="match status" value="1"/>
</dbReference>
<reference evidence="2 3" key="1">
    <citation type="submission" date="2020-02" db="EMBL/GenBank/DDBJ databases">
        <title>Draft genome sequence of Lactococcus sp. Hs20B0-1.</title>
        <authorList>
            <person name="Noda S."/>
            <person name="Yuki M."/>
            <person name="Ohkuma M."/>
        </authorList>
    </citation>
    <scope>NUCLEOTIDE SEQUENCE [LARGE SCALE GENOMIC DNA]</scope>
    <source>
        <strain evidence="2 3">Hs20B0-1</strain>
    </source>
</reference>
<dbReference type="Proteomes" id="UP000475928">
    <property type="component" value="Unassembled WGS sequence"/>
</dbReference>
<evidence type="ECO:0000256" key="1">
    <source>
        <dbReference type="SAM" id="SignalP"/>
    </source>
</evidence>
<dbReference type="NCBIfam" id="NF041002">
    <property type="entry name" value="pilin_ComGF"/>
    <property type="match status" value="1"/>
</dbReference>
<comment type="caution">
    <text evidence="2">The sequence shown here is derived from an EMBL/GenBank/DDBJ whole genome shotgun (WGS) entry which is preliminary data.</text>
</comment>
<dbReference type="PIRSF" id="PIRSF031611">
    <property type="entry name" value="Competence_ComGF"/>
    <property type="match status" value="1"/>
</dbReference>
<feature type="signal peptide" evidence="1">
    <location>
        <begin position="1"/>
        <end position="20"/>
    </location>
</feature>
<accession>A0A6A0B8R0</accession>
<dbReference type="AlphaFoldDB" id="A0A6A0B8R0"/>
<dbReference type="InterPro" id="IPR016977">
    <property type="entry name" value="ComGF"/>
</dbReference>
<evidence type="ECO:0000313" key="2">
    <source>
        <dbReference type="EMBL" id="GFH41125.1"/>
    </source>
</evidence>
<feature type="chain" id="PRO_5025476340" evidence="1">
    <location>
        <begin position="21"/>
        <end position="131"/>
    </location>
</feature>
<name>A0A6A0B8R0_9LACT</name>
<gene>
    <name evidence="2" type="ORF">Hs20B_15230</name>
</gene>
<keyword evidence="1" id="KW-0732">Signal</keyword>
<keyword evidence="3" id="KW-1185">Reference proteome</keyword>
<evidence type="ECO:0000313" key="3">
    <source>
        <dbReference type="Proteomes" id="UP000475928"/>
    </source>
</evidence>
<organism evidence="2 3">
    <name type="scientific">Pseudolactococcus insecticola</name>
    <dbReference type="NCBI Taxonomy" id="2709158"/>
    <lineage>
        <taxon>Bacteria</taxon>
        <taxon>Bacillati</taxon>
        <taxon>Bacillota</taxon>
        <taxon>Bacilli</taxon>
        <taxon>Lactobacillales</taxon>
        <taxon>Streptococcaceae</taxon>
        <taxon>Pseudolactococcus</taxon>
    </lineage>
</organism>
<dbReference type="EMBL" id="BLLH01000009">
    <property type="protein sequence ID" value="GFH41125.1"/>
    <property type="molecule type" value="Genomic_DNA"/>
</dbReference>